<organism evidence="2 3">
    <name type="scientific">Streptomyces pathocidini</name>
    <dbReference type="NCBI Taxonomy" id="1650571"/>
    <lineage>
        <taxon>Bacteria</taxon>
        <taxon>Bacillati</taxon>
        <taxon>Actinomycetota</taxon>
        <taxon>Actinomycetes</taxon>
        <taxon>Kitasatosporales</taxon>
        <taxon>Streptomycetaceae</taxon>
        <taxon>Streptomyces</taxon>
    </lineage>
</organism>
<dbReference type="Proteomes" id="UP001611548">
    <property type="component" value="Unassembled WGS sequence"/>
</dbReference>
<gene>
    <name evidence="2" type="ORF">ACH429_14855</name>
</gene>
<comment type="caution">
    <text evidence="2">The sequence shown here is derived from an EMBL/GenBank/DDBJ whole genome shotgun (WGS) entry which is preliminary data.</text>
</comment>
<protein>
    <recommendedName>
        <fullName evidence="4">DUF732 domain-containing protein</fullName>
    </recommendedName>
</protein>
<evidence type="ECO:0000256" key="1">
    <source>
        <dbReference type="SAM" id="MobiDB-lite"/>
    </source>
</evidence>
<dbReference type="EMBL" id="JBIRWE010000005">
    <property type="protein sequence ID" value="MFI1965367.1"/>
    <property type="molecule type" value="Genomic_DNA"/>
</dbReference>
<reference evidence="2 3" key="1">
    <citation type="submission" date="2024-10" db="EMBL/GenBank/DDBJ databases">
        <title>The Natural Products Discovery Center: Release of the First 8490 Sequenced Strains for Exploring Actinobacteria Biosynthetic Diversity.</title>
        <authorList>
            <person name="Kalkreuter E."/>
            <person name="Kautsar S.A."/>
            <person name="Yang D."/>
            <person name="Bader C.D."/>
            <person name="Teijaro C.N."/>
            <person name="Fluegel L."/>
            <person name="Davis C.M."/>
            <person name="Simpson J.R."/>
            <person name="Lauterbach L."/>
            <person name="Steele A.D."/>
            <person name="Gui C."/>
            <person name="Meng S."/>
            <person name="Li G."/>
            <person name="Viehrig K."/>
            <person name="Ye F."/>
            <person name="Su P."/>
            <person name="Kiefer A.F."/>
            <person name="Nichols A."/>
            <person name="Cepeda A.J."/>
            <person name="Yan W."/>
            <person name="Fan B."/>
            <person name="Jiang Y."/>
            <person name="Adhikari A."/>
            <person name="Zheng C.-J."/>
            <person name="Schuster L."/>
            <person name="Cowan T.M."/>
            <person name="Smanski M.J."/>
            <person name="Chevrette M.G."/>
            <person name="De Carvalho L.P.S."/>
            <person name="Shen B."/>
        </authorList>
    </citation>
    <scope>NUCLEOTIDE SEQUENCE [LARGE SCALE GENOMIC DNA]</scope>
    <source>
        <strain evidence="2 3">NPDC020327</strain>
    </source>
</reference>
<evidence type="ECO:0000313" key="3">
    <source>
        <dbReference type="Proteomes" id="UP001611548"/>
    </source>
</evidence>
<evidence type="ECO:0008006" key="4">
    <source>
        <dbReference type="Google" id="ProtNLM"/>
    </source>
</evidence>
<sequence length="170" mass="16565">MGARALGAVALGAVLTGCGSDAGAGSSAGNRQSSAAAAPAPSSPSSPSTSAGSPKAPADSPKAPSTGGSAARTPAAPKLPRSQLSPVTGSFTKPEKEYLVGRVPKGTDPVAVLETGQEACERIARTARHDRAAVIGALRAGEIPGAEDAVRHLCPEHEPLLEAAGKGGTG</sequence>
<accession>A0ABW7UV97</accession>
<proteinExistence type="predicted"/>
<keyword evidence="3" id="KW-1185">Reference proteome</keyword>
<feature type="compositionally biased region" description="Polar residues" evidence="1">
    <location>
        <begin position="82"/>
        <end position="91"/>
    </location>
</feature>
<evidence type="ECO:0000313" key="2">
    <source>
        <dbReference type="EMBL" id="MFI1965367.1"/>
    </source>
</evidence>
<feature type="region of interest" description="Disordered" evidence="1">
    <location>
        <begin position="19"/>
        <end position="102"/>
    </location>
</feature>
<feature type="compositionally biased region" description="Low complexity" evidence="1">
    <location>
        <begin position="19"/>
        <end position="65"/>
    </location>
</feature>
<dbReference type="PROSITE" id="PS51257">
    <property type="entry name" value="PROKAR_LIPOPROTEIN"/>
    <property type="match status" value="1"/>
</dbReference>
<dbReference type="RefSeq" id="WP_398718381.1">
    <property type="nucleotide sequence ID" value="NZ_JBIRWE010000005.1"/>
</dbReference>
<name>A0ABW7UV97_9ACTN</name>